<evidence type="ECO:0008006" key="3">
    <source>
        <dbReference type="Google" id="ProtNLM"/>
    </source>
</evidence>
<proteinExistence type="predicted"/>
<name>A0A0S2TI75_9GAMM</name>
<dbReference type="STRING" id="1748243.Tel_12980"/>
<dbReference type="EMBL" id="CP013099">
    <property type="protein sequence ID" value="ALP54870.1"/>
    <property type="molecule type" value="Genomic_DNA"/>
</dbReference>
<organism evidence="1 2">
    <name type="scientific">Candidatus Tenderia electrophaga</name>
    <dbReference type="NCBI Taxonomy" id="1748243"/>
    <lineage>
        <taxon>Bacteria</taxon>
        <taxon>Pseudomonadati</taxon>
        <taxon>Pseudomonadota</taxon>
        <taxon>Gammaproteobacteria</taxon>
        <taxon>Candidatus Tenderiales</taxon>
        <taxon>Candidatus Tenderiaceae</taxon>
        <taxon>Candidatus Tenderia</taxon>
    </lineage>
</organism>
<sequence>MAAYLFNLMLLAGVAFGFVFWWKSQGIKHLALRAAQRRCDELGLQLLDQSIMMRAVVGFKRGAGGRLSVRRKFAFEFSSTGAERYRGEVWMLGQRLERIELEPHRL</sequence>
<dbReference type="KEGG" id="tee:Tel_12980"/>
<protein>
    <recommendedName>
        <fullName evidence="3">DUF3301 domain-containing protein</fullName>
    </recommendedName>
</protein>
<dbReference type="Proteomes" id="UP000055136">
    <property type="component" value="Chromosome"/>
</dbReference>
<accession>A0A0S2TI75</accession>
<gene>
    <name evidence="1" type="ORF">Tel_12980</name>
</gene>
<evidence type="ECO:0000313" key="1">
    <source>
        <dbReference type="EMBL" id="ALP54870.1"/>
    </source>
</evidence>
<evidence type="ECO:0000313" key="2">
    <source>
        <dbReference type="Proteomes" id="UP000055136"/>
    </source>
</evidence>
<dbReference type="Pfam" id="PF11743">
    <property type="entry name" value="DUF3301"/>
    <property type="match status" value="1"/>
</dbReference>
<dbReference type="InterPro" id="IPR021732">
    <property type="entry name" value="DUF3301"/>
</dbReference>
<keyword evidence="2" id="KW-1185">Reference proteome</keyword>
<dbReference type="AlphaFoldDB" id="A0A0S2TI75"/>
<reference evidence="1" key="1">
    <citation type="submission" date="2015-10" db="EMBL/GenBank/DDBJ databases">
        <title>Description of Candidatus Tenderia electrophaga gen. nov, sp. nov., an Uncultivated Electroautotroph from a Biocathode Enrichment.</title>
        <authorList>
            <person name="Eddie B.J."/>
            <person name="Malanoski A.P."/>
            <person name="Wang Z."/>
            <person name="Hall R.J."/>
            <person name="Oh S.D."/>
            <person name="Heiner C."/>
            <person name="Lin B."/>
            <person name="Strycharz-Glaven S.M."/>
        </authorList>
    </citation>
    <scope>NUCLEOTIDE SEQUENCE [LARGE SCALE GENOMIC DNA]</scope>
    <source>
        <strain evidence="1">NRL1</strain>
    </source>
</reference>